<gene>
    <name evidence="10" type="ORF">CSOJ01_05878</name>
</gene>
<evidence type="ECO:0000256" key="4">
    <source>
        <dbReference type="ARBA" id="ARBA00023098"/>
    </source>
</evidence>
<dbReference type="Proteomes" id="UP000652219">
    <property type="component" value="Unassembled WGS sequence"/>
</dbReference>
<evidence type="ECO:0000256" key="8">
    <source>
        <dbReference type="SAM" id="MobiDB-lite"/>
    </source>
</evidence>
<dbReference type="EMBL" id="WIGN01000077">
    <property type="protein sequence ID" value="KAF6811199.1"/>
    <property type="molecule type" value="Genomic_DNA"/>
</dbReference>
<dbReference type="PANTHER" id="PTHR24171:SF9">
    <property type="entry name" value="ANKYRIN REPEAT DOMAIN-CONTAINING PROTEIN 39"/>
    <property type="match status" value="1"/>
</dbReference>
<feature type="repeat" description="ANK" evidence="6">
    <location>
        <begin position="1044"/>
        <end position="1076"/>
    </location>
</feature>
<dbReference type="PROSITE" id="PS50297">
    <property type="entry name" value="ANK_REP_REGION"/>
    <property type="match status" value="5"/>
</dbReference>
<dbReference type="SUPFAM" id="SSF52540">
    <property type="entry name" value="P-loop containing nucleoside triphosphate hydrolases"/>
    <property type="match status" value="1"/>
</dbReference>
<evidence type="ECO:0000259" key="9">
    <source>
        <dbReference type="PROSITE" id="PS51635"/>
    </source>
</evidence>
<sequence>MPDPSDSPGRWPSARGPPSAVMQRLGRAGNATGKKHSGALGLCHHAFDVPYALGSWPRLGWNTIEPRSIGNCRFDGDLNCSHRWVADLGQAGPVSCWSAFLNIGGGGNGKRQPCAGHSWRVWLPHGGQKEEGAFTCCDVVTVAYFAASNPYSSLLIIGILCDIAVLDRHRTVVPHPMAAGTRPRVLCLDGGGIRGLSEILILKELMLQVRIHSHLDRRLGKTLNECEALFRTLGSKIFEGGNLKQTLRMLSTGSKHTSKGLAEVIRGQAGNETMHDADAVASGKVPVAVVTVSKTTHDDYLFRTYGVRAGDEACPIVDACLATSAATTFFPSITINGIEYVDGAFRKNNPSSAALSELESKEWPLPLPDAVTGVECLVSVRTGRPTFKCASSSALLKVFPGVGSLKDAATLCIKIATDCEEAHRAVEDRFRKANMTDSYYRFDVDRGLEAVELNESDNEALQMISAVAKSYLKGRQTKVERCALAESPESAEQPPGIVFSGLPESTVSFLGRKGELSELRQALDPSLTGRKCSLLLGIGGSGKTQLALRHIKEEGRRYSAVIWVNASTAEYAAHDFQEAAFEISRSSPRYMPVPQSQDIDALSRVKAHLRSTAHRNWLLVIDSSEDTEQNELARYVPECAHGGLMDNPPDEALWSYEKNRVIITILDMVYRSLKHRPEDAALFNLLIIMGSWQVSTSPLDEFHLFDSVAQDLNETEHQINTLRNLFRKPQDLRLALRHLASFCLVRHTEDNNHIRTQYVMQAAHGLAGAVYRPRRQTAMLNTLGLDGQKSAGIQRDYVTPFKHAMSLISEHIETSDLDPYNGRFRVPYAFILRQAAGVHLVQGFLRESMKHFESTINYETIKASEAGLHWPRDEDSVQIMCEFSSACHKSGELDRAIEILEPVLPLSEKLLGHENETTMSIVTRLKELYMRRDTIQGHHKTALVGSLTEIETRGMTKSRHSESLEARQNVPEDEEASANQQELINAARSGDTHTVQLKRKLPTIRVNKNIDGWTPLGIAAREGHVDVVKHLLEAGANIEQSNVFGSTPLFIASDWGKDAIVRLLLQKGADVEAKSDIHGRCTPLLCAAARGHIKCIKVLIDHGADIRAVNDRGSTALMLASEHDHKEAVKQLMKCGLDTTARDFRGRTLLHCAARGSMGLALEFLLEKRRKTDINAQGSNGDTPLHEACRGNHSRAVELLVAAGARCDIRSSDGRTPCEIAHIMGFEHTDDAFWQTETYKKDVFIGLKKTFIEVVLSESLDVLRERAQEATAEELNTPSDVWHTTSLLGAFKQGLEYANVLLEAGANPDGADCWNQAPMHKAIDRDDYAMARVLAQYGAEVETSPYPPLTLWEYAWKRRSNIASLLLRRGVSIKEGSVFMQEVLYSAAAHNDKIVAKRLVEAGALITLRLDGRSAVDIAFLKKSNKILDCFASLDDDLGFPGAASSAGPSGGA</sequence>
<dbReference type="Pfam" id="PF12796">
    <property type="entry name" value="Ank_2"/>
    <property type="match status" value="3"/>
</dbReference>
<keyword evidence="3 6" id="KW-0040">ANK repeat</keyword>
<dbReference type="PROSITE" id="PS50088">
    <property type="entry name" value="ANK_REPEAT"/>
    <property type="match status" value="5"/>
</dbReference>
<dbReference type="Gene3D" id="1.25.40.20">
    <property type="entry name" value="Ankyrin repeat-containing domain"/>
    <property type="match status" value="3"/>
</dbReference>
<dbReference type="PANTHER" id="PTHR24171">
    <property type="entry name" value="ANKYRIN REPEAT DOMAIN-CONTAINING PROTEIN 39-RELATED"/>
    <property type="match status" value="1"/>
</dbReference>
<dbReference type="GO" id="GO:0046486">
    <property type="term" value="P:glycerolipid metabolic process"/>
    <property type="evidence" value="ECO:0007669"/>
    <property type="project" value="UniProtKB-ARBA"/>
</dbReference>
<dbReference type="SUPFAM" id="SSF48403">
    <property type="entry name" value="Ankyrin repeat"/>
    <property type="match status" value="2"/>
</dbReference>
<keyword evidence="4" id="KW-0443">Lipid metabolism</keyword>
<feature type="compositionally biased region" description="Basic and acidic residues" evidence="8">
    <location>
        <begin position="952"/>
        <end position="965"/>
    </location>
</feature>
<dbReference type="EC" id="3.1.1.4" evidence="1"/>
<feature type="repeat" description="ANK" evidence="6">
    <location>
        <begin position="1180"/>
        <end position="1212"/>
    </location>
</feature>
<feature type="repeat" description="ANK" evidence="6">
    <location>
        <begin position="1079"/>
        <end position="1111"/>
    </location>
</feature>
<dbReference type="InterPro" id="IPR002641">
    <property type="entry name" value="PNPLA_dom"/>
</dbReference>
<comment type="caution">
    <text evidence="10">The sequence shown here is derived from an EMBL/GenBank/DDBJ whole genome shotgun (WGS) entry which is preliminary data.</text>
</comment>
<feature type="repeat" description="ANK" evidence="6">
    <location>
        <begin position="1011"/>
        <end position="1043"/>
    </location>
</feature>
<evidence type="ECO:0000313" key="10">
    <source>
        <dbReference type="EMBL" id="KAF6811199.1"/>
    </source>
</evidence>
<feature type="short sequence motif" description="GXGXXG" evidence="7">
    <location>
        <begin position="190"/>
        <end position="195"/>
    </location>
</feature>
<dbReference type="SMART" id="SM00248">
    <property type="entry name" value="ANK"/>
    <property type="match status" value="9"/>
</dbReference>
<evidence type="ECO:0000256" key="5">
    <source>
        <dbReference type="ARBA" id="ARBA00023422"/>
    </source>
</evidence>
<dbReference type="InterPro" id="IPR002110">
    <property type="entry name" value="Ankyrin_rpt"/>
</dbReference>
<dbReference type="InterPro" id="IPR036770">
    <property type="entry name" value="Ankyrin_rpt-contain_sf"/>
</dbReference>
<feature type="repeat" description="ANK" evidence="6">
    <location>
        <begin position="1112"/>
        <end position="1144"/>
    </location>
</feature>
<comment type="catalytic activity">
    <reaction evidence="5">
        <text>a 1,2-diacyl-sn-glycero-3-phosphocholine + H2O = a 1-acyl-sn-glycero-3-phosphocholine + a fatty acid + H(+)</text>
        <dbReference type="Rhea" id="RHEA:15801"/>
        <dbReference type="ChEBI" id="CHEBI:15377"/>
        <dbReference type="ChEBI" id="CHEBI:15378"/>
        <dbReference type="ChEBI" id="CHEBI:28868"/>
        <dbReference type="ChEBI" id="CHEBI:57643"/>
        <dbReference type="ChEBI" id="CHEBI:58168"/>
        <dbReference type="EC" id="3.1.1.4"/>
    </reaction>
    <physiologicalReaction direction="left-to-right" evidence="5">
        <dbReference type="Rhea" id="RHEA:15802"/>
    </physiologicalReaction>
</comment>
<evidence type="ECO:0000256" key="2">
    <source>
        <dbReference type="ARBA" id="ARBA00022737"/>
    </source>
</evidence>
<feature type="domain" description="PNPLA" evidence="9">
    <location>
        <begin position="186"/>
        <end position="355"/>
    </location>
</feature>
<evidence type="ECO:0000313" key="11">
    <source>
        <dbReference type="Proteomes" id="UP000652219"/>
    </source>
</evidence>
<dbReference type="Gene3D" id="3.40.50.300">
    <property type="entry name" value="P-loop containing nucleotide triphosphate hydrolases"/>
    <property type="match status" value="1"/>
</dbReference>
<dbReference type="Gene3D" id="3.40.1090.10">
    <property type="entry name" value="Cytosolic phospholipase A2 catalytic domain"/>
    <property type="match status" value="1"/>
</dbReference>
<evidence type="ECO:0000256" key="7">
    <source>
        <dbReference type="PROSITE-ProRule" id="PRU01161"/>
    </source>
</evidence>
<feature type="region of interest" description="Disordered" evidence="8">
    <location>
        <begin position="952"/>
        <end position="980"/>
    </location>
</feature>
<organism evidence="10 11">
    <name type="scientific">Colletotrichum sojae</name>
    <dbReference type="NCBI Taxonomy" id="2175907"/>
    <lineage>
        <taxon>Eukaryota</taxon>
        <taxon>Fungi</taxon>
        <taxon>Dikarya</taxon>
        <taxon>Ascomycota</taxon>
        <taxon>Pezizomycotina</taxon>
        <taxon>Sordariomycetes</taxon>
        <taxon>Hypocreomycetidae</taxon>
        <taxon>Glomerellales</taxon>
        <taxon>Glomerellaceae</taxon>
        <taxon>Colletotrichum</taxon>
        <taxon>Colletotrichum orchidearum species complex</taxon>
    </lineage>
</organism>
<accession>A0A8H6JDM5</accession>
<name>A0A8H6JDM5_9PEZI</name>
<proteinExistence type="predicted"/>
<keyword evidence="11" id="KW-1185">Reference proteome</keyword>
<dbReference type="InterPro" id="IPR016035">
    <property type="entry name" value="Acyl_Trfase/lysoPLipase"/>
</dbReference>
<dbReference type="GO" id="GO:0004623">
    <property type="term" value="F:phospholipase A2 activity"/>
    <property type="evidence" value="ECO:0007669"/>
    <property type="project" value="UniProtKB-EC"/>
</dbReference>
<feature type="region of interest" description="Disordered" evidence="8">
    <location>
        <begin position="1"/>
        <end position="21"/>
    </location>
</feature>
<keyword evidence="2" id="KW-0677">Repeat</keyword>
<dbReference type="SUPFAM" id="SSF52151">
    <property type="entry name" value="FabD/lysophospholipase-like"/>
    <property type="match status" value="1"/>
</dbReference>
<feature type="short sequence motif" description="DGA/G" evidence="7">
    <location>
        <begin position="342"/>
        <end position="344"/>
    </location>
</feature>
<comment type="caution">
    <text evidence="7">Lacks conserved residue(s) required for the propagation of feature annotation.</text>
</comment>
<dbReference type="PRINTS" id="PR01415">
    <property type="entry name" value="ANKYRIN"/>
</dbReference>
<evidence type="ECO:0000256" key="1">
    <source>
        <dbReference type="ARBA" id="ARBA00013278"/>
    </source>
</evidence>
<dbReference type="InterPro" id="IPR027417">
    <property type="entry name" value="P-loop_NTPase"/>
</dbReference>
<evidence type="ECO:0000256" key="6">
    <source>
        <dbReference type="PROSITE-ProRule" id="PRU00023"/>
    </source>
</evidence>
<dbReference type="PROSITE" id="PS51635">
    <property type="entry name" value="PNPLA"/>
    <property type="match status" value="1"/>
</dbReference>
<reference evidence="10 11" key="1">
    <citation type="journal article" date="2020" name="Phytopathology">
        <title>Genome Sequence Resources of Colletotrichum truncatum, C. plurivorum, C. musicola, and C. sojae: Four Species Pathogenic to Soybean (Glycine max).</title>
        <authorList>
            <person name="Rogerio F."/>
            <person name="Boufleur T.R."/>
            <person name="Ciampi-Guillardi M."/>
            <person name="Sukno S.A."/>
            <person name="Thon M.R."/>
            <person name="Massola Junior N.S."/>
            <person name="Baroncelli R."/>
        </authorList>
    </citation>
    <scope>NUCLEOTIDE SEQUENCE [LARGE SCALE GENOMIC DNA]</scope>
    <source>
        <strain evidence="10 11">LFN0009</strain>
    </source>
</reference>
<protein>
    <recommendedName>
        <fullName evidence="1">phospholipase A2</fullName>
        <ecNumber evidence="1">3.1.1.4</ecNumber>
    </recommendedName>
</protein>
<evidence type="ECO:0000256" key="3">
    <source>
        <dbReference type="ARBA" id="ARBA00023043"/>
    </source>
</evidence>
<dbReference type="Pfam" id="PF01734">
    <property type="entry name" value="Patatin"/>
    <property type="match status" value="1"/>
</dbReference>